<dbReference type="Proteomes" id="UP000323188">
    <property type="component" value="Unassembled WGS sequence"/>
</dbReference>
<dbReference type="SUPFAM" id="SSF53850">
    <property type="entry name" value="Periplasmic binding protein-like II"/>
    <property type="match status" value="1"/>
</dbReference>
<dbReference type="InterPro" id="IPR011322">
    <property type="entry name" value="N-reg_PII-like_a/b"/>
</dbReference>
<feature type="domain" description="Histidine biosynthesis HisG C-terminal" evidence="20">
    <location>
        <begin position="210"/>
        <end position="282"/>
    </location>
</feature>
<evidence type="ECO:0000256" key="10">
    <source>
        <dbReference type="ARBA" id="ARBA00022676"/>
    </source>
</evidence>
<evidence type="ECO:0000256" key="14">
    <source>
        <dbReference type="ARBA" id="ARBA00022840"/>
    </source>
</evidence>
<organism evidence="21 22">
    <name type="scientific">Maribacter flavus</name>
    <dbReference type="NCBI Taxonomy" id="1658664"/>
    <lineage>
        <taxon>Bacteria</taxon>
        <taxon>Pseudomonadati</taxon>
        <taxon>Bacteroidota</taxon>
        <taxon>Flavobacteriia</taxon>
        <taxon>Flavobacteriales</taxon>
        <taxon>Flavobacteriaceae</taxon>
        <taxon>Maribacter</taxon>
    </lineage>
</organism>
<dbReference type="InterPro" id="IPR018198">
    <property type="entry name" value="ATP_PRibTrfase_CS"/>
</dbReference>
<keyword evidence="14 18" id="KW-0067">ATP-binding</keyword>
<comment type="cofactor">
    <cofactor evidence="2 18">
        <name>Mg(2+)</name>
        <dbReference type="ChEBI" id="CHEBI:18420"/>
    </cofactor>
</comment>
<feature type="domain" description="ATP phosphoribosyltransferase catalytic" evidence="19">
    <location>
        <begin position="51"/>
        <end position="205"/>
    </location>
</feature>
<dbReference type="FunFam" id="3.40.190.10:FF:000008">
    <property type="entry name" value="ATP phosphoribosyltransferase"/>
    <property type="match status" value="1"/>
</dbReference>
<evidence type="ECO:0000259" key="20">
    <source>
        <dbReference type="Pfam" id="PF08029"/>
    </source>
</evidence>
<comment type="caution">
    <text evidence="21">The sequence shown here is derived from an EMBL/GenBank/DDBJ whole genome shotgun (WGS) entry which is preliminary data.</text>
</comment>
<keyword evidence="10 18" id="KW-0328">Glycosyltransferase</keyword>
<proteinExistence type="inferred from homology"/>
<keyword evidence="9 18" id="KW-0028">Amino-acid biosynthesis</keyword>
<evidence type="ECO:0000256" key="15">
    <source>
        <dbReference type="ARBA" id="ARBA00022842"/>
    </source>
</evidence>
<evidence type="ECO:0000256" key="9">
    <source>
        <dbReference type="ARBA" id="ARBA00022605"/>
    </source>
</evidence>
<dbReference type="GO" id="GO:0003879">
    <property type="term" value="F:ATP phosphoribosyltransferase activity"/>
    <property type="evidence" value="ECO:0007669"/>
    <property type="project" value="UniProtKB-UniRule"/>
</dbReference>
<comment type="similarity">
    <text evidence="5 18">Belongs to the ATP phosphoribosyltransferase family. Long subfamily.</text>
</comment>
<comment type="activity regulation">
    <text evidence="18">Feedback inhibited by histidine.</text>
</comment>
<keyword evidence="15 18" id="KW-0460">Magnesium</keyword>
<keyword evidence="13 18" id="KW-0547">Nucleotide-binding</keyword>
<dbReference type="NCBIfam" id="TIGR03455">
    <property type="entry name" value="HisG_C-term"/>
    <property type="match status" value="1"/>
</dbReference>
<dbReference type="HAMAP" id="MF_00079">
    <property type="entry name" value="HisG_Long"/>
    <property type="match status" value="1"/>
</dbReference>
<evidence type="ECO:0000256" key="13">
    <source>
        <dbReference type="ARBA" id="ARBA00022741"/>
    </source>
</evidence>
<keyword evidence="12 18" id="KW-0479">Metal-binding</keyword>
<keyword evidence="16 18" id="KW-0368">Histidine biosynthesis</keyword>
<evidence type="ECO:0000313" key="22">
    <source>
        <dbReference type="Proteomes" id="UP000323188"/>
    </source>
</evidence>
<evidence type="ECO:0000256" key="4">
    <source>
        <dbReference type="ARBA" id="ARBA00004667"/>
    </source>
</evidence>
<dbReference type="GO" id="GO:0005524">
    <property type="term" value="F:ATP binding"/>
    <property type="evidence" value="ECO:0007669"/>
    <property type="project" value="UniProtKB-KW"/>
</dbReference>
<dbReference type="SUPFAM" id="SSF54913">
    <property type="entry name" value="GlnB-like"/>
    <property type="match status" value="1"/>
</dbReference>
<dbReference type="Gene3D" id="3.30.70.120">
    <property type="match status" value="1"/>
</dbReference>
<dbReference type="GO" id="GO:0000287">
    <property type="term" value="F:magnesium ion binding"/>
    <property type="evidence" value="ECO:0007669"/>
    <property type="project" value="UniProtKB-UniRule"/>
</dbReference>
<dbReference type="InterPro" id="IPR013820">
    <property type="entry name" value="ATP_PRibTrfase_cat"/>
</dbReference>
<evidence type="ECO:0000256" key="8">
    <source>
        <dbReference type="ARBA" id="ARBA00022490"/>
    </source>
</evidence>
<sequence>MTKIRIAIQKSGRLNEDSLQILKDCGISIDNGKDQLKASSRNFPMEVFYLRNGDIPQYLRDGVVDIAIIGENVLIEKGEDISIAEKLGFSKCKVSLAVPKSVKYKSVHDFEGKRIATSYPNTVNNYLREKGVKAELHIINGSVEIAPNIGLADAICDIVSSGSTLFKNNLKEVEVMLTSEAVLAVSPKISEERTALLKRLQFRIQSVLRARKSKYVLLNAPNDRLNDILKLLPGMRSPTVLPLAEEGWSSVHTVIDKDTFWEVIDELKKVGAEGILVCPIEKMVL</sequence>
<dbReference type="PROSITE" id="PS01316">
    <property type="entry name" value="ATP_P_PHORIBOSYLTR"/>
    <property type="match status" value="1"/>
</dbReference>
<protein>
    <recommendedName>
        <fullName evidence="7 18">ATP phosphoribosyltransferase</fullName>
        <shortName evidence="18">ATP-PRT</shortName>
        <shortName evidence="18">ATP-PRTase</shortName>
        <ecNumber evidence="6 18">2.4.2.17</ecNumber>
    </recommendedName>
</protein>
<evidence type="ECO:0000256" key="16">
    <source>
        <dbReference type="ARBA" id="ARBA00023102"/>
    </source>
</evidence>
<evidence type="ECO:0000259" key="19">
    <source>
        <dbReference type="Pfam" id="PF01634"/>
    </source>
</evidence>
<gene>
    <name evidence="18" type="primary">hisG</name>
    <name evidence="21" type="ORF">F0361_14030</name>
</gene>
<evidence type="ECO:0000256" key="7">
    <source>
        <dbReference type="ARBA" id="ARBA00020998"/>
    </source>
</evidence>
<evidence type="ECO:0000256" key="3">
    <source>
        <dbReference type="ARBA" id="ARBA00004496"/>
    </source>
</evidence>
<dbReference type="InterPro" id="IPR013115">
    <property type="entry name" value="HisG_C"/>
</dbReference>
<dbReference type="EC" id="2.4.2.17" evidence="6 18"/>
<keyword evidence="11 18" id="KW-0808">Transferase</keyword>
<dbReference type="EMBL" id="VUOE01000002">
    <property type="protein sequence ID" value="KAA2217090.1"/>
    <property type="molecule type" value="Genomic_DNA"/>
</dbReference>
<dbReference type="Gene3D" id="3.40.190.10">
    <property type="entry name" value="Periplasmic binding protein-like II"/>
    <property type="match status" value="2"/>
</dbReference>
<evidence type="ECO:0000256" key="18">
    <source>
        <dbReference type="HAMAP-Rule" id="MF_00079"/>
    </source>
</evidence>
<dbReference type="Pfam" id="PF01634">
    <property type="entry name" value="HisG"/>
    <property type="match status" value="1"/>
</dbReference>
<comment type="subcellular location">
    <subcellularLocation>
        <location evidence="3 18">Cytoplasm</location>
    </subcellularLocation>
</comment>
<dbReference type="UniPathway" id="UPA00031">
    <property type="reaction ID" value="UER00006"/>
</dbReference>
<dbReference type="FunFam" id="3.30.70.120:FF:000002">
    <property type="entry name" value="ATP phosphoribosyltransferase"/>
    <property type="match status" value="1"/>
</dbReference>
<keyword evidence="8 18" id="KW-0963">Cytoplasm</keyword>
<evidence type="ECO:0000256" key="2">
    <source>
        <dbReference type="ARBA" id="ARBA00001946"/>
    </source>
</evidence>
<comment type="catalytic activity">
    <reaction evidence="1 18">
        <text>1-(5-phospho-beta-D-ribosyl)-ATP + diphosphate = 5-phospho-alpha-D-ribose 1-diphosphate + ATP</text>
        <dbReference type="Rhea" id="RHEA:18473"/>
        <dbReference type="ChEBI" id="CHEBI:30616"/>
        <dbReference type="ChEBI" id="CHEBI:33019"/>
        <dbReference type="ChEBI" id="CHEBI:58017"/>
        <dbReference type="ChEBI" id="CHEBI:73183"/>
        <dbReference type="EC" id="2.4.2.17"/>
    </reaction>
</comment>
<dbReference type="RefSeq" id="WP_154919459.1">
    <property type="nucleotide sequence ID" value="NZ_VUOE01000002.1"/>
</dbReference>
<comment type="pathway">
    <text evidence="4 18">Amino-acid biosynthesis; L-histidine biosynthesis; L-histidine from 5-phospho-alpha-D-ribose 1-diphosphate: step 1/9.</text>
</comment>
<dbReference type="GO" id="GO:0005737">
    <property type="term" value="C:cytoplasm"/>
    <property type="evidence" value="ECO:0007669"/>
    <property type="project" value="UniProtKB-SubCell"/>
</dbReference>
<accession>A0A5B2TU24</accession>
<reference evidence="21 22" key="1">
    <citation type="submission" date="2019-09" db="EMBL/GenBank/DDBJ databases">
        <authorList>
            <person name="Khan S.A."/>
            <person name="Jeon C.O."/>
            <person name="Chun B.H."/>
            <person name="Jeong S.E."/>
        </authorList>
    </citation>
    <scope>NUCLEOTIDE SEQUENCE [LARGE SCALE GENOMIC DNA]</scope>
    <source>
        <strain evidence="21 22">KCTC 42508</strain>
    </source>
</reference>
<dbReference type="PANTHER" id="PTHR21403">
    <property type="entry name" value="ATP PHOSPHORIBOSYLTRANSFERASE ATP-PRTASE"/>
    <property type="match status" value="1"/>
</dbReference>
<name>A0A5B2TU24_9FLAO</name>
<comment type="function">
    <text evidence="17 18">Catalyzes the condensation of ATP and 5-phosphoribose 1-diphosphate to form N'-(5'-phosphoribosyl)-ATP (PR-ATP). Has a crucial role in the pathway because the rate of histidine biosynthesis seems to be controlled primarily by regulation of HisG enzymatic activity.</text>
</comment>
<evidence type="ECO:0000256" key="17">
    <source>
        <dbReference type="ARBA" id="ARBA00024861"/>
    </source>
</evidence>
<evidence type="ECO:0000256" key="11">
    <source>
        <dbReference type="ARBA" id="ARBA00022679"/>
    </source>
</evidence>
<dbReference type="InterPro" id="IPR015867">
    <property type="entry name" value="N-reg_PII/ATP_PRibTrfase_C"/>
</dbReference>
<dbReference type="GO" id="GO:0000105">
    <property type="term" value="P:L-histidine biosynthetic process"/>
    <property type="evidence" value="ECO:0007669"/>
    <property type="project" value="UniProtKB-UniRule"/>
</dbReference>
<evidence type="ECO:0000256" key="12">
    <source>
        <dbReference type="ARBA" id="ARBA00022723"/>
    </source>
</evidence>
<dbReference type="PANTHER" id="PTHR21403:SF8">
    <property type="entry name" value="ATP PHOSPHORIBOSYLTRANSFERASE"/>
    <property type="match status" value="1"/>
</dbReference>
<dbReference type="InterPro" id="IPR020621">
    <property type="entry name" value="ATP-PRT_HisG_long"/>
</dbReference>
<dbReference type="AlphaFoldDB" id="A0A5B2TU24"/>
<evidence type="ECO:0000256" key="1">
    <source>
        <dbReference type="ARBA" id="ARBA00000915"/>
    </source>
</evidence>
<dbReference type="Pfam" id="PF08029">
    <property type="entry name" value="HisG_C"/>
    <property type="match status" value="1"/>
</dbReference>
<dbReference type="InterPro" id="IPR001348">
    <property type="entry name" value="ATP_PRibTrfase_HisG"/>
</dbReference>
<evidence type="ECO:0000256" key="6">
    <source>
        <dbReference type="ARBA" id="ARBA00011946"/>
    </source>
</evidence>
<evidence type="ECO:0000256" key="5">
    <source>
        <dbReference type="ARBA" id="ARBA00007955"/>
    </source>
</evidence>
<dbReference type="NCBIfam" id="TIGR00070">
    <property type="entry name" value="hisG"/>
    <property type="match status" value="1"/>
</dbReference>
<evidence type="ECO:0000313" key="21">
    <source>
        <dbReference type="EMBL" id="KAA2217090.1"/>
    </source>
</evidence>